<protein>
    <submittedName>
        <fullName evidence="4">Uncharacterized protein</fullName>
    </submittedName>
</protein>
<reference evidence="4" key="1">
    <citation type="submission" date="2019-08" db="EMBL/GenBank/DDBJ databases">
        <title>The improved chromosome-level genome for the pearl oyster Pinctada fucata martensii using PacBio sequencing and Hi-C.</title>
        <authorList>
            <person name="Zheng Z."/>
        </authorList>
    </citation>
    <scope>NUCLEOTIDE SEQUENCE</scope>
    <source>
        <strain evidence="4">ZZ-2019</strain>
        <tissue evidence="4">Adductor muscle</tissue>
    </source>
</reference>
<dbReference type="GO" id="GO:0003714">
    <property type="term" value="F:transcription corepressor activity"/>
    <property type="evidence" value="ECO:0007669"/>
    <property type="project" value="TreeGrafter"/>
</dbReference>
<accession>A0AA88XXG5</accession>
<keyword evidence="5" id="KW-1185">Reference proteome</keyword>
<evidence type="ECO:0000256" key="1">
    <source>
        <dbReference type="ARBA" id="ARBA00034703"/>
    </source>
</evidence>
<feature type="region of interest" description="Disordered" evidence="3">
    <location>
        <begin position="413"/>
        <end position="536"/>
    </location>
</feature>
<evidence type="ECO:0000256" key="2">
    <source>
        <dbReference type="PROSITE-ProRule" id="PRU00023"/>
    </source>
</evidence>
<feature type="region of interest" description="Disordered" evidence="3">
    <location>
        <begin position="822"/>
        <end position="881"/>
    </location>
</feature>
<comment type="caution">
    <text evidence="4">The sequence shown here is derived from an EMBL/GenBank/DDBJ whole genome shotgun (WGS) entry which is preliminary data.</text>
</comment>
<evidence type="ECO:0000313" key="4">
    <source>
        <dbReference type="EMBL" id="KAK3094327.1"/>
    </source>
</evidence>
<feature type="compositionally biased region" description="Acidic residues" evidence="3">
    <location>
        <begin position="688"/>
        <end position="700"/>
    </location>
</feature>
<feature type="repeat" description="ANK" evidence="2">
    <location>
        <begin position="951"/>
        <end position="983"/>
    </location>
</feature>
<dbReference type="InterPro" id="IPR036770">
    <property type="entry name" value="Ankyrin_rpt-contain_sf"/>
</dbReference>
<gene>
    <name evidence="4" type="ORF">FSP39_000353</name>
</gene>
<sequence length="1008" mass="110931">MPLSQGSILDSTGKALEHRNIDKLDGKELEKYIAGAPLDLSGFAGKNVSREADSPLDLSTKTRKNHADSTENRDMYPFHPGGYTAIREMQTMMPPNLASNSTYVGGSTMPEGQSTMTMEAMYRRRQVSPQIPESVHSISKMYKQTQQLGPPPAATATARQWPEQERRMMPPRPDSVRNTTAAGYMHSRNKLAASSDEQYYAMIKSIQQRQANDSRYIKPPVSMNVMPGHVSSGHTSNSGMAVRQKQEHMGTVIAQKQMLARSALQGTTDGTRRIYHTTHKPNYLEIPQRCSPDSTISAGHMLSTEHKGRLMQSQSHPYSNSPVVGLTQGNVYPSVQATVPQIPREYQKASYHNRPVPYQRSRERSIKAETLTSEMLYMKQQNRPMLPQSASFPLQSTKTLHETQMQRSLIRGTSGITPSQAKEVVESKKRLSMTSSEHANLERSRQFLAGHRGKETVIKSPIPHMISTKHSQSSIRHNDPRNLVSSTHASSIPTPPNGSSTPTQKNAQTSFSPIASCESFSAPSQPKSQSTSTVPAPKEIYPLAISIPLTSESAKTTDVTKDSKESRPRPFSKKHIIMSAINRDEGLKNILNSDTPKTNFSPSANTKISLLPHDSSPCCPESPKMPTLSPQQKLPLQNAGPSQQGSDPPTLDIASKQDSFVKIPAKKAYFQDKRPRLLSSLPRKNEPDSEDEDADDDLDKDQDTINHENSIVFPKRQAVHYKKIPIANVAPMVHGSVSSEKDVREDTTSSETPETSIIKTDSYVEGAKSPILDTLAPVDTVITVKTATLVERRNSSLFPPQKSIFTVEKTVKDNIAKIGSVDCNLDASSGPPPVSTEPSTEPATDVQRTDDHVTSEPRENSGSEQIQREPLQENNSLDHVGCDDLDPNVDLNYGDSFDQQTLVPSVEVKKLVVCKDTGETILHRAARLGHLDVVVYCLTTGSVHVSAKDNAGYTPLHESCVSGHIDIVRLLLTNGASVNCASQDGIRWVSVCVNIDISDRQMQNRITI</sequence>
<organism evidence="4 5">
    <name type="scientific">Pinctada imbricata</name>
    <name type="common">Atlantic pearl-oyster</name>
    <name type="synonym">Pinctada martensii</name>
    <dbReference type="NCBI Taxonomy" id="66713"/>
    <lineage>
        <taxon>Eukaryota</taxon>
        <taxon>Metazoa</taxon>
        <taxon>Spiralia</taxon>
        <taxon>Lophotrochozoa</taxon>
        <taxon>Mollusca</taxon>
        <taxon>Bivalvia</taxon>
        <taxon>Autobranchia</taxon>
        <taxon>Pteriomorphia</taxon>
        <taxon>Pterioida</taxon>
        <taxon>Pterioidea</taxon>
        <taxon>Pteriidae</taxon>
        <taxon>Pinctada</taxon>
    </lineage>
</organism>
<dbReference type="InterPro" id="IPR002110">
    <property type="entry name" value="Ankyrin_rpt"/>
</dbReference>
<dbReference type="SUPFAM" id="SSF48403">
    <property type="entry name" value="Ankyrin repeat"/>
    <property type="match status" value="1"/>
</dbReference>
<comment type="similarity">
    <text evidence="1">Belongs to the BCOR family.</text>
</comment>
<dbReference type="PANTHER" id="PTHR24117">
    <property type="entry name" value="AGAP007537-PB"/>
    <property type="match status" value="1"/>
</dbReference>
<dbReference type="PROSITE" id="PS50297">
    <property type="entry name" value="ANK_REP_REGION"/>
    <property type="match status" value="2"/>
</dbReference>
<dbReference type="Proteomes" id="UP001186944">
    <property type="component" value="Unassembled WGS sequence"/>
</dbReference>
<dbReference type="InterPro" id="IPR047144">
    <property type="entry name" value="BCOR-like"/>
</dbReference>
<dbReference type="EMBL" id="VSWD01000008">
    <property type="protein sequence ID" value="KAK3094327.1"/>
    <property type="molecule type" value="Genomic_DNA"/>
</dbReference>
<name>A0AA88XXG5_PINIB</name>
<feature type="compositionally biased region" description="Basic and acidic residues" evidence="3">
    <location>
        <begin position="65"/>
        <end position="76"/>
    </location>
</feature>
<dbReference type="PROSITE" id="PS50088">
    <property type="entry name" value="ANK_REPEAT"/>
    <property type="match status" value="2"/>
</dbReference>
<dbReference type="AlphaFoldDB" id="A0AA88XXG5"/>
<feature type="region of interest" description="Disordered" evidence="3">
    <location>
        <begin position="589"/>
        <end position="653"/>
    </location>
</feature>
<feature type="region of interest" description="Disordered" evidence="3">
    <location>
        <begin position="553"/>
        <end position="573"/>
    </location>
</feature>
<evidence type="ECO:0000313" key="5">
    <source>
        <dbReference type="Proteomes" id="UP001186944"/>
    </source>
</evidence>
<feature type="region of interest" description="Disordered" evidence="3">
    <location>
        <begin position="50"/>
        <end position="78"/>
    </location>
</feature>
<feature type="compositionally biased region" description="Basic and acidic residues" evidence="3">
    <location>
        <begin position="847"/>
        <end position="871"/>
    </location>
</feature>
<keyword evidence="2" id="KW-0040">ANK repeat</keyword>
<dbReference type="GO" id="GO:0005634">
    <property type="term" value="C:nucleus"/>
    <property type="evidence" value="ECO:0007669"/>
    <property type="project" value="TreeGrafter"/>
</dbReference>
<feature type="compositionally biased region" description="Basic and acidic residues" evidence="3">
    <location>
        <begin position="558"/>
        <end position="568"/>
    </location>
</feature>
<feature type="compositionally biased region" description="Polar residues" evidence="3">
    <location>
        <begin position="590"/>
        <end position="608"/>
    </location>
</feature>
<dbReference type="SMART" id="SM00248">
    <property type="entry name" value="ANK"/>
    <property type="match status" value="2"/>
</dbReference>
<feature type="region of interest" description="Disordered" evidence="3">
    <location>
        <begin position="673"/>
        <end position="711"/>
    </location>
</feature>
<proteinExistence type="inferred from homology"/>
<feature type="region of interest" description="Disordered" evidence="3">
    <location>
        <begin position="145"/>
        <end position="175"/>
    </location>
</feature>
<feature type="compositionally biased region" description="Polar residues" evidence="3">
    <location>
        <begin position="483"/>
        <end position="534"/>
    </location>
</feature>
<dbReference type="PRINTS" id="PR01415">
    <property type="entry name" value="ANKYRIN"/>
</dbReference>
<dbReference type="PANTHER" id="PTHR24117:SF9">
    <property type="entry name" value="BCL-6 COREPRESSOR PCGF1 BINDING DOMAIN-CONTAINING PROTEIN"/>
    <property type="match status" value="1"/>
</dbReference>
<dbReference type="Pfam" id="PF12796">
    <property type="entry name" value="Ank_2"/>
    <property type="match status" value="1"/>
</dbReference>
<feature type="compositionally biased region" description="Polar residues" evidence="3">
    <location>
        <begin position="628"/>
        <end position="647"/>
    </location>
</feature>
<dbReference type="GO" id="GO:0000122">
    <property type="term" value="P:negative regulation of transcription by RNA polymerase II"/>
    <property type="evidence" value="ECO:0007669"/>
    <property type="project" value="TreeGrafter"/>
</dbReference>
<feature type="repeat" description="ANK" evidence="2">
    <location>
        <begin position="917"/>
        <end position="950"/>
    </location>
</feature>
<dbReference type="Gene3D" id="1.25.40.20">
    <property type="entry name" value="Ankyrin repeat-containing domain"/>
    <property type="match status" value="1"/>
</dbReference>
<evidence type="ECO:0000256" key="3">
    <source>
        <dbReference type="SAM" id="MobiDB-lite"/>
    </source>
</evidence>